<reference evidence="1 2" key="1">
    <citation type="submission" date="2016-10" db="EMBL/GenBank/DDBJ databases">
        <authorList>
            <person name="de Groot N.N."/>
        </authorList>
    </citation>
    <scope>NUCLEOTIDE SEQUENCE [LARGE SCALE GENOMIC DNA]</scope>
    <source>
        <strain evidence="1 2">DSM 44892</strain>
    </source>
</reference>
<dbReference type="AlphaFoldDB" id="A0A1G8J9R8"/>
<gene>
    <name evidence="1" type="ORF">SAMN05444695_106119</name>
</gene>
<dbReference type="EMBL" id="FNDN01000006">
    <property type="protein sequence ID" value="SDI27936.1"/>
    <property type="molecule type" value="Genomic_DNA"/>
</dbReference>
<keyword evidence="2" id="KW-1185">Reference proteome</keyword>
<name>A0A1G8J9R8_9NOCA</name>
<dbReference type="Proteomes" id="UP000183263">
    <property type="component" value="Unassembled WGS sequence"/>
</dbReference>
<evidence type="ECO:0000313" key="2">
    <source>
        <dbReference type="Proteomes" id="UP000183263"/>
    </source>
</evidence>
<dbReference type="RefSeq" id="WP_072738396.1">
    <property type="nucleotide sequence ID" value="NZ_CP048813.1"/>
</dbReference>
<organism evidence="1 2">
    <name type="scientific">Rhodococcus triatomae</name>
    <dbReference type="NCBI Taxonomy" id="300028"/>
    <lineage>
        <taxon>Bacteria</taxon>
        <taxon>Bacillati</taxon>
        <taxon>Actinomycetota</taxon>
        <taxon>Actinomycetes</taxon>
        <taxon>Mycobacteriales</taxon>
        <taxon>Nocardiaceae</taxon>
        <taxon>Rhodococcus</taxon>
    </lineage>
</organism>
<protein>
    <recommendedName>
        <fullName evidence="3">Holin-X, holin superfamily III</fullName>
    </recommendedName>
</protein>
<evidence type="ECO:0008006" key="3">
    <source>
        <dbReference type="Google" id="ProtNLM"/>
    </source>
</evidence>
<sequence>MTTLADERRDKFGSEVAALQVGSTRTRGDVVARVVGLVLLVVGVVAAFVLYLASLTLTDLRDLASYQLLATAFLALAVAGAAVYLAAEVVRVLRLWLVRQLLESRLRADQLTEALSTRD</sequence>
<evidence type="ECO:0000313" key="1">
    <source>
        <dbReference type="EMBL" id="SDI27936.1"/>
    </source>
</evidence>
<proteinExistence type="predicted"/>
<accession>A0A1G8J9R8</accession>